<dbReference type="Proteomes" id="UP001500618">
    <property type="component" value="Unassembled WGS sequence"/>
</dbReference>
<dbReference type="Pfam" id="PF07336">
    <property type="entry name" value="ABATE"/>
    <property type="match status" value="1"/>
</dbReference>
<sequence>MVSDWRWDGGRPSLDLVNTYRDRKTGGRELLATPANLAEWLRLAGYPDAQPGAARLRQAVELREAVNDCVTAVINVEPLPTAAVDVVNRWAARRRPALVRLRVRADGAPLVEATPAGDPVVAALAEIAVDAVQLLGTQDRAGLRICGSLDCGQRFADRSQAGRRQWCSMSRCGNRAKARAHRTRSRK</sequence>
<dbReference type="SUPFAM" id="SSF160904">
    <property type="entry name" value="Jann2411-like"/>
    <property type="match status" value="1"/>
</dbReference>
<dbReference type="Gene3D" id="1.10.3300.10">
    <property type="entry name" value="Jann2411-like domain"/>
    <property type="match status" value="1"/>
</dbReference>
<dbReference type="PANTHER" id="PTHR35525">
    <property type="entry name" value="BLL6575 PROTEIN"/>
    <property type="match status" value="1"/>
</dbReference>
<dbReference type="RefSeq" id="WP_344311366.1">
    <property type="nucleotide sequence ID" value="NZ_BAAANY010000011.1"/>
</dbReference>
<protein>
    <submittedName>
        <fullName evidence="2">CGNR zinc finger domain-containing protein</fullName>
    </submittedName>
</protein>
<dbReference type="Pfam" id="PF11706">
    <property type="entry name" value="zf-CGNR"/>
    <property type="match status" value="1"/>
</dbReference>
<evidence type="ECO:0000313" key="3">
    <source>
        <dbReference type="Proteomes" id="UP001500618"/>
    </source>
</evidence>
<evidence type="ECO:0000259" key="1">
    <source>
        <dbReference type="Pfam" id="PF11706"/>
    </source>
</evidence>
<reference evidence="2 3" key="1">
    <citation type="journal article" date="2019" name="Int. J. Syst. Evol. Microbiol.">
        <title>The Global Catalogue of Microorganisms (GCM) 10K type strain sequencing project: providing services to taxonomists for standard genome sequencing and annotation.</title>
        <authorList>
            <consortium name="The Broad Institute Genomics Platform"/>
            <consortium name="The Broad Institute Genome Sequencing Center for Infectious Disease"/>
            <person name="Wu L."/>
            <person name="Ma J."/>
        </authorList>
    </citation>
    <scope>NUCLEOTIDE SEQUENCE [LARGE SCALE GENOMIC DNA]</scope>
    <source>
        <strain evidence="2 3">JCM 14718</strain>
    </source>
</reference>
<dbReference type="InterPro" id="IPR021005">
    <property type="entry name" value="Znf_CGNR"/>
</dbReference>
<evidence type="ECO:0000313" key="2">
    <source>
        <dbReference type="EMBL" id="GAA1683381.1"/>
    </source>
</evidence>
<dbReference type="EMBL" id="BAAANY010000011">
    <property type="protein sequence ID" value="GAA1683381.1"/>
    <property type="molecule type" value="Genomic_DNA"/>
</dbReference>
<dbReference type="PANTHER" id="PTHR35525:SF3">
    <property type="entry name" value="BLL6575 PROTEIN"/>
    <property type="match status" value="1"/>
</dbReference>
<keyword evidence="3" id="KW-1185">Reference proteome</keyword>
<comment type="caution">
    <text evidence="2">The sequence shown here is derived from an EMBL/GenBank/DDBJ whole genome shotgun (WGS) entry which is preliminary data.</text>
</comment>
<proteinExistence type="predicted"/>
<feature type="domain" description="Zinc finger CGNR" evidence="1">
    <location>
        <begin position="143"/>
        <end position="184"/>
    </location>
</feature>
<organism evidence="2 3">
    <name type="scientific">Fodinicola feengrottensis</name>
    <dbReference type="NCBI Taxonomy" id="435914"/>
    <lineage>
        <taxon>Bacteria</taxon>
        <taxon>Bacillati</taxon>
        <taxon>Actinomycetota</taxon>
        <taxon>Actinomycetes</taxon>
        <taxon>Mycobacteriales</taxon>
        <taxon>Fodinicola</taxon>
    </lineage>
</organism>
<accession>A0ABN2H7W2</accession>
<dbReference type="InterPro" id="IPR010852">
    <property type="entry name" value="ABATE"/>
</dbReference>
<gene>
    <name evidence="2" type="ORF">GCM10009765_35720</name>
</gene>
<dbReference type="InterPro" id="IPR023286">
    <property type="entry name" value="ABATE_dom_sf"/>
</dbReference>
<name>A0ABN2H7W2_9ACTN</name>